<keyword evidence="2" id="KW-1133">Transmembrane helix</keyword>
<gene>
    <name evidence="3" type="ORF">SAMN05421510_10605</name>
</gene>
<feature type="coiled-coil region" evidence="1">
    <location>
        <begin position="94"/>
        <end position="125"/>
    </location>
</feature>
<name>A0A1H9GC64_9PROT</name>
<protein>
    <submittedName>
        <fullName evidence="3">Uncharacterized protein</fullName>
    </submittedName>
</protein>
<dbReference type="AlphaFoldDB" id="A0A1H9GC64"/>
<keyword evidence="2" id="KW-0472">Membrane</keyword>
<feature type="transmembrane region" description="Helical" evidence="2">
    <location>
        <begin position="15"/>
        <end position="35"/>
    </location>
</feature>
<keyword evidence="2" id="KW-0812">Transmembrane</keyword>
<dbReference type="EMBL" id="FOFX01000060">
    <property type="protein sequence ID" value="SEQ47670.1"/>
    <property type="molecule type" value="Genomic_DNA"/>
</dbReference>
<evidence type="ECO:0000256" key="2">
    <source>
        <dbReference type="SAM" id="Phobius"/>
    </source>
</evidence>
<evidence type="ECO:0000256" key="1">
    <source>
        <dbReference type="SAM" id="Coils"/>
    </source>
</evidence>
<organism evidence="3 4">
    <name type="scientific">Nitrosomonas ureae</name>
    <dbReference type="NCBI Taxonomy" id="44577"/>
    <lineage>
        <taxon>Bacteria</taxon>
        <taxon>Pseudomonadati</taxon>
        <taxon>Pseudomonadota</taxon>
        <taxon>Betaproteobacteria</taxon>
        <taxon>Nitrosomonadales</taxon>
        <taxon>Nitrosomonadaceae</taxon>
        <taxon>Nitrosomonas</taxon>
    </lineage>
</organism>
<proteinExistence type="predicted"/>
<dbReference type="Proteomes" id="UP000181998">
    <property type="component" value="Unassembled WGS sequence"/>
</dbReference>
<evidence type="ECO:0000313" key="3">
    <source>
        <dbReference type="EMBL" id="SEQ47670.1"/>
    </source>
</evidence>
<keyword evidence="1" id="KW-0175">Coiled coil</keyword>
<reference evidence="4" key="1">
    <citation type="submission" date="2016-10" db="EMBL/GenBank/DDBJ databases">
        <authorList>
            <person name="Varghese N."/>
            <person name="Submissions S."/>
        </authorList>
    </citation>
    <scope>NUCLEOTIDE SEQUENCE [LARGE SCALE GENOMIC DNA]</scope>
    <source>
        <strain evidence="4">Nm9</strain>
    </source>
</reference>
<dbReference type="RefSeq" id="WP_074722305.1">
    <property type="nucleotide sequence ID" value="NZ_FOFX01000060.1"/>
</dbReference>
<accession>A0A1H9GC64</accession>
<sequence length="161" mass="18620">MTSIPDQKIKKDNEILLTIIIFLIFVLGTLSLYFYKDVKSDIDKLQQTIPAETDTSNYLRTIDNNVIKSLAKLNEAIHLINKHQLSIENINPTLDTLKSNNQEFINQLNASLDKLASELKEEINKNVIDEKLNENLNKFVEQITEEIRRNSIQEQEHSNPE</sequence>
<evidence type="ECO:0000313" key="4">
    <source>
        <dbReference type="Proteomes" id="UP000181998"/>
    </source>
</evidence>